<feature type="site" description="Transition state stabilizer" evidence="8">
    <location>
        <position position="151"/>
    </location>
</feature>
<evidence type="ECO:0000256" key="4">
    <source>
        <dbReference type="ARBA" id="ARBA00012579"/>
    </source>
</evidence>
<comment type="similarity">
    <text evidence="3 8 9">Belongs to the IspF family.</text>
</comment>
<evidence type="ECO:0000259" key="10">
    <source>
        <dbReference type="Pfam" id="PF02542"/>
    </source>
</evidence>
<keyword evidence="7 8" id="KW-0456">Lyase</keyword>
<comment type="catalytic activity">
    <reaction evidence="1 8 9">
        <text>4-CDP-2-C-methyl-D-erythritol 2-phosphate = 2-C-methyl-D-erythritol 2,4-cyclic diphosphate + CMP</text>
        <dbReference type="Rhea" id="RHEA:23864"/>
        <dbReference type="ChEBI" id="CHEBI:57919"/>
        <dbReference type="ChEBI" id="CHEBI:58483"/>
        <dbReference type="ChEBI" id="CHEBI:60377"/>
        <dbReference type="EC" id="4.6.1.12"/>
    </reaction>
</comment>
<comment type="function">
    <text evidence="8">Involved in the biosynthesis of isopentenyl diphosphate (IPP) and dimethylallyl diphosphate (DMAPP), two major building blocks of isoprenoid compounds. Catalyzes the conversion of 4-diphosphocytidyl-2-C-methyl-D-erythritol 2-phosphate (CDP-ME2P) to 2-C-methyl-D-erythritol 2,4-cyclodiphosphate (ME-CPP) with a corresponding release of cytidine 5-monophosphate (CMP).</text>
</comment>
<proteinExistence type="inferred from homology"/>
<sequence>MNSPQNLPPVPHTPPVLPFRIGQGYDCHALVEGRKLIIGGVTIPHRTGLLGHSDADVLLHAITDAILGAAGLGDIGRHFPDTDPKFSGADSRVLLREACQRVRSSGYVIGNIDATIIAQAPKMAPHIPQMVLHVAEDLGVLPAQVNLKAKTNEKLGYLGREEGIAAEAVALIYRAA</sequence>
<dbReference type="Pfam" id="PF02542">
    <property type="entry name" value="YgbB"/>
    <property type="match status" value="1"/>
</dbReference>
<dbReference type="GO" id="GO:0046872">
    <property type="term" value="F:metal ion binding"/>
    <property type="evidence" value="ECO:0007669"/>
    <property type="project" value="UniProtKB-KW"/>
</dbReference>
<comment type="caution">
    <text evidence="8">Lacks conserved residue(s) required for the propagation of feature annotation.</text>
</comment>
<feature type="binding site" evidence="8">
    <location>
        <begin position="26"/>
        <end position="28"/>
    </location>
    <ligand>
        <name>4-CDP-2-C-methyl-D-erythritol 2-phosphate</name>
        <dbReference type="ChEBI" id="CHEBI:57919"/>
    </ligand>
</feature>
<feature type="binding site" evidence="8">
    <location>
        <begin position="79"/>
        <end position="83"/>
    </location>
    <ligand>
        <name>4-CDP-2-C-methyl-D-erythritol 2-phosphate</name>
        <dbReference type="ChEBI" id="CHEBI:57919"/>
    </ligand>
</feature>
<dbReference type="OrthoDB" id="9804336at2"/>
<comment type="caution">
    <text evidence="11">The sequence shown here is derived from an EMBL/GenBank/DDBJ whole genome shotgun (WGS) entry which is preliminary data.</text>
</comment>
<dbReference type="PROSITE" id="PS01350">
    <property type="entry name" value="ISPF"/>
    <property type="match status" value="1"/>
</dbReference>
<dbReference type="SUPFAM" id="SSF69765">
    <property type="entry name" value="IpsF-like"/>
    <property type="match status" value="1"/>
</dbReference>
<dbReference type="Proteomes" id="UP000266327">
    <property type="component" value="Unassembled WGS sequence"/>
</dbReference>
<dbReference type="GO" id="GO:0016114">
    <property type="term" value="P:terpenoid biosynthetic process"/>
    <property type="evidence" value="ECO:0007669"/>
    <property type="project" value="InterPro"/>
</dbReference>
<dbReference type="CDD" id="cd00554">
    <property type="entry name" value="MECDP_synthase"/>
    <property type="match status" value="1"/>
</dbReference>
<evidence type="ECO:0000256" key="7">
    <source>
        <dbReference type="ARBA" id="ARBA00023239"/>
    </source>
</evidence>
<dbReference type="EMBL" id="QYUQ01000002">
    <property type="protein sequence ID" value="RJG00802.1"/>
    <property type="molecule type" value="Genomic_DNA"/>
</dbReference>
<dbReference type="GO" id="GO:0019288">
    <property type="term" value="P:isopentenyl diphosphate biosynthetic process, methylerythritol 4-phosphate pathway"/>
    <property type="evidence" value="ECO:0007669"/>
    <property type="project" value="UniProtKB-UniRule"/>
</dbReference>
<accession>A0A3A3G2U3</accession>
<comment type="cofactor">
    <cofactor evidence="8">
        <name>a divalent metal cation</name>
        <dbReference type="ChEBI" id="CHEBI:60240"/>
    </cofactor>
    <text evidence="8">Binds 1 divalent metal cation per subunit.</text>
</comment>
<evidence type="ECO:0000256" key="5">
    <source>
        <dbReference type="ARBA" id="ARBA00022723"/>
    </source>
</evidence>
<keyword evidence="12" id="KW-1185">Reference proteome</keyword>
<feature type="binding site" evidence="8">
    <location>
        <begin position="74"/>
        <end position="76"/>
    </location>
    <ligand>
        <name>4-CDP-2-C-methyl-D-erythritol 2-phosphate</name>
        <dbReference type="ChEBI" id="CHEBI:57919"/>
    </ligand>
</feature>
<feature type="site" description="Transition state stabilizer" evidence="8">
    <location>
        <position position="52"/>
    </location>
</feature>
<evidence type="ECO:0000256" key="9">
    <source>
        <dbReference type="RuleBase" id="RU004395"/>
    </source>
</evidence>
<dbReference type="InterPro" id="IPR020555">
    <property type="entry name" value="MECDP_synthase_CS"/>
</dbReference>
<feature type="binding site" evidence="8">
    <location>
        <begin position="52"/>
        <end position="53"/>
    </location>
    <ligand>
        <name>4-CDP-2-C-methyl-D-erythritol 2-phosphate</name>
        <dbReference type="ChEBI" id="CHEBI:57919"/>
    </ligand>
</feature>
<dbReference type="InterPro" id="IPR036571">
    <property type="entry name" value="MECDP_synthase_sf"/>
</dbReference>
<evidence type="ECO:0000256" key="8">
    <source>
        <dbReference type="HAMAP-Rule" id="MF_00107"/>
    </source>
</evidence>
<comment type="subunit">
    <text evidence="8">Homotrimer.</text>
</comment>
<feature type="binding site" evidence="8">
    <location>
        <position position="26"/>
    </location>
    <ligand>
        <name>a divalent metal cation</name>
        <dbReference type="ChEBI" id="CHEBI:60240"/>
    </ligand>
</feature>
<organism evidence="11 12">
    <name type="scientific">Noviherbaspirillum sedimenti</name>
    <dbReference type="NCBI Taxonomy" id="2320865"/>
    <lineage>
        <taxon>Bacteria</taxon>
        <taxon>Pseudomonadati</taxon>
        <taxon>Pseudomonadota</taxon>
        <taxon>Betaproteobacteria</taxon>
        <taxon>Burkholderiales</taxon>
        <taxon>Oxalobacteraceae</taxon>
        <taxon>Noviherbaspirillum</taxon>
    </lineage>
</organism>
<dbReference type="InterPro" id="IPR003526">
    <property type="entry name" value="MECDP_synthase"/>
</dbReference>
<evidence type="ECO:0000313" key="12">
    <source>
        <dbReference type="Proteomes" id="UP000266327"/>
    </source>
</evidence>
<name>A0A3A3G2U3_9BURK</name>
<comment type="pathway">
    <text evidence="2 8">Isoprenoid biosynthesis; isopentenyl diphosphate biosynthesis via DXP pathway; isopentenyl diphosphate from 1-deoxy-D-xylulose 5-phosphate: step 4/6.</text>
</comment>
<gene>
    <name evidence="8" type="primary">ispF</name>
    <name evidence="11" type="ORF">D3878_03720</name>
</gene>
<reference evidence="12" key="1">
    <citation type="submission" date="2018-09" db="EMBL/GenBank/DDBJ databases">
        <authorList>
            <person name="Zhu H."/>
        </authorList>
    </citation>
    <scope>NUCLEOTIDE SEQUENCE [LARGE SCALE GENOMIC DNA]</scope>
    <source>
        <strain evidence="12">K1S02-23</strain>
    </source>
</reference>
<dbReference type="UniPathway" id="UPA00056">
    <property type="reaction ID" value="UER00095"/>
</dbReference>
<feature type="binding site" evidence="8">
    <location>
        <position position="160"/>
    </location>
    <ligand>
        <name>4-CDP-2-C-methyl-D-erythritol 2-phosphate</name>
        <dbReference type="ChEBI" id="CHEBI:57919"/>
    </ligand>
</feature>
<dbReference type="PANTHER" id="PTHR43181:SF1">
    <property type="entry name" value="2-C-METHYL-D-ERYTHRITOL 2,4-CYCLODIPHOSPHATE SYNTHASE, CHLOROPLASTIC"/>
    <property type="match status" value="1"/>
</dbReference>
<evidence type="ECO:0000256" key="3">
    <source>
        <dbReference type="ARBA" id="ARBA00008480"/>
    </source>
</evidence>
<evidence type="ECO:0000256" key="2">
    <source>
        <dbReference type="ARBA" id="ARBA00004709"/>
    </source>
</evidence>
<dbReference type="RefSeq" id="WP_119784257.1">
    <property type="nucleotide sequence ID" value="NZ_QYUQ01000002.1"/>
</dbReference>
<dbReference type="GO" id="GO:0008685">
    <property type="term" value="F:2-C-methyl-D-erythritol 2,4-cyclodiphosphate synthase activity"/>
    <property type="evidence" value="ECO:0007669"/>
    <property type="project" value="UniProtKB-UniRule"/>
</dbReference>
<evidence type="ECO:0000256" key="6">
    <source>
        <dbReference type="ARBA" id="ARBA00023229"/>
    </source>
</evidence>
<feature type="domain" description="2-C-methyl-D-erythritol 2,4-cyclodiphosphate synthase" evidence="10">
    <location>
        <begin position="19"/>
        <end position="172"/>
    </location>
</feature>
<keyword evidence="5 8" id="KW-0479">Metal-binding</keyword>
<dbReference type="AlphaFoldDB" id="A0A3A3G2U3"/>
<dbReference type="EC" id="4.6.1.12" evidence="4 8"/>
<dbReference type="HAMAP" id="MF_00107">
    <property type="entry name" value="IspF"/>
    <property type="match status" value="1"/>
</dbReference>
<dbReference type="Gene3D" id="3.30.1330.50">
    <property type="entry name" value="2-C-methyl-D-erythritol 2,4-cyclodiphosphate synthase"/>
    <property type="match status" value="1"/>
</dbReference>
<feature type="binding site" evidence="8">
    <location>
        <begin position="118"/>
        <end position="124"/>
    </location>
    <ligand>
        <name>4-CDP-2-C-methyl-D-erythritol 2-phosphate</name>
        <dbReference type="ChEBI" id="CHEBI:57919"/>
    </ligand>
</feature>
<keyword evidence="6 8" id="KW-0414">Isoprene biosynthesis</keyword>
<dbReference type="PANTHER" id="PTHR43181">
    <property type="entry name" value="2-C-METHYL-D-ERYTHRITOL 2,4-CYCLODIPHOSPHATE SYNTHASE, CHLOROPLASTIC"/>
    <property type="match status" value="1"/>
</dbReference>
<evidence type="ECO:0000256" key="1">
    <source>
        <dbReference type="ARBA" id="ARBA00000200"/>
    </source>
</evidence>
<dbReference type="NCBIfam" id="TIGR00151">
    <property type="entry name" value="ispF"/>
    <property type="match status" value="1"/>
</dbReference>
<evidence type="ECO:0000313" key="11">
    <source>
        <dbReference type="EMBL" id="RJG00802.1"/>
    </source>
</evidence>
<dbReference type="FunFam" id="3.30.1330.50:FF:000001">
    <property type="entry name" value="2-C-methyl-D-erythritol 2,4-cyclodiphosphate synthase"/>
    <property type="match status" value="1"/>
</dbReference>
<feature type="binding site" evidence="8">
    <location>
        <position position="60"/>
    </location>
    <ligand>
        <name>a divalent metal cation</name>
        <dbReference type="ChEBI" id="CHEBI:60240"/>
    </ligand>
</feature>
<protein>
    <recommendedName>
        <fullName evidence="4 8">2-C-methyl-D-erythritol 2,4-cyclodiphosphate synthase</fullName>
        <shortName evidence="8">MECDP-synthase</shortName>
        <shortName evidence="8">MECPP-synthase</shortName>
        <shortName evidence="8">MECPS</shortName>
        <ecNumber evidence="4 8">4.6.1.12</ecNumber>
    </recommendedName>
</protein>
<feature type="binding site" evidence="8">
    <location>
        <position position="28"/>
    </location>
    <ligand>
        <name>a divalent metal cation</name>
        <dbReference type="ChEBI" id="CHEBI:60240"/>
    </ligand>
</feature>